<evidence type="ECO:0000256" key="4">
    <source>
        <dbReference type="ARBA" id="ARBA00022692"/>
    </source>
</evidence>
<dbReference type="InterPro" id="IPR028362">
    <property type="entry name" value="AlgI"/>
</dbReference>
<dbReference type="EMBL" id="JAOQJU010000001">
    <property type="protein sequence ID" value="MCU6685276.1"/>
    <property type="molecule type" value="Genomic_DNA"/>
</dbReference>
<evidence type="ECO:0000313" key="10">
    <source>
        <dbReference type="Proteomes" id="UP001652431"/>
    </source>
</evidence>
<dbReference type="InterPro" id="IPR024194">
    <property type="entry name" value="Ac/AlaTfrase_AlgI/DltB"/>
</dbReference>
<dbReference type="InterPro" id="IPR004299">
    <property type="entry name" value="MBOAT_fam"/>
</dbReference>
<evidence type="ECO:0000256" key="8">
    <source>
        <dbReference type="SAM" id="Phobius"/>
    </source>
</evidence>
<keyword evidence="7" id="KW-0808">Transferase</keyword>
<comment type="similarity">
    <text evidence="2 7">Belongs to the membrane-bound acyltransferase family.</text>
</comment>
<evidence type="ECO:0000313" key="9">
    <source>
        <dbReference type="EMBL" id="MCU6685276.1"/>
    </source>
</evidence>
<feature type="transmembrane region" description="Helical" evidence="8">
    <location>
        <begin position="79"/>
        <end position="98"/>
    </location>
</feature>
<comment type="subcellular location">
    <subcellularLocation>
        <location evidence="1">Cell membrane</location>
        <topology evidence="1">Multi-pass membrane protein</topology>
    </subcellularLocation>
</comment>
<keyword evidence="5 8" id="KW-1133">Transmembrane helix</keyword>
<keyword evidence="4 8" id="KW-0812">Transmembrane</keyword>
<proteinExistence type="inferred from homology"/>
<keyword evidence="3 7" id="KW-1003">Cell membrane</keyword>
<sequence>MVFSNSFFIFAFLPVTMAGYYLLLPWRKMQNIWLVLVSLFFYAWGEPRLVLLMLLSIVMNYIFGLWIDRRRGDTVKEKGIIVLMLFYNLSLLFVFKYMNFVCGILGLELSGWNITLPIGISFYTFQAISYVIDVYRGQGEVQKNPLNVALYIAFFPQLIAGPIVRYQTIADQIEHRKESWSDFSDGVERFIIGLSKKLILANSFAPIADYAFGHISELSGVSAWIGALCYTFQIYFDFSGYSDMAIGLGKMFGFQFLENFRYPYLSVSVSEFWRRWHISLGSWFRDYVYIPLGGSRVKTKVRLIGNLFVVWTLTGIWHGANWTFLLWGLWYFLLLTFEKMTGIPQNLQKKSGKILYYIFTILCVIWGWVLFRADSVQEAFAYIRIMLVPGKEIGDSLAAFWLKDLKVLLLLGVAACTPLVKNCYHIVRESKYYVIGDVLKTAAYIGLFLVCISYCVNSSYNPFIYFNF</sequence>
<evidence type="ECO:0000256" key="1">
    <source>
        <dbReference type="ARBA" id="ARBA00004651"/>
    </source>
</evidence>
<gene>
    <name evidence="9" type="ORF">OCV99_01695</name>
</gene>
<keyword evidence="7" id="KW-0012">Acyltransferase</keyword>
<evidence type="ECO:0000256" key="3">
    <source>
        <dbReference type="ARBA" id="ARBA00022475"/>
    </source>
</evidence>
<accession>A0ABT2RIW1</accession>
<reference evidence="9 10" key="1">
    <citation type="journal article" date="2021" name="ISME Commun">
        <title>Automated analysis of genomic sequences facilitates high-throughput and comprehensive description of bacteria.</title>
        <authorList>
            <person name="Hitch T.C.A."/>
        </authorList>
    </citation>
    <scope>NUCLEOTIDE SEQUENCE [LARGE SCALE GENOMIC DNA]</scope>
    <source>
        <strain evidence="9 10">Sanger_03</strain>
    </source>
</reference>
<feature type="transmembrane region" description="Helical" evidence="8">
    <location>
        <begin position="6"/>
        <end position="23"/>
    </location>
</feature>
<evidence type="ECO:0000256" key="2">
    <source>
        <dbReference type="ARBA" id="ARBA00010323"/>
    </source>
</evidence>
<dbReference type="PANTHER" id="PTHR13285:SF18">
    <property type="entry name" value="PROTEIN-CYSTEINE N-PALMITOYLTRANSFERASE RASP"/>
    <property type="match status" value="1"/>
</dbReference>
<dbReference type="PIRSF" id="PIRSF016636">
    <property type="entry name" value="AlgI_DltB"/>
    <property type="match status" value="1"/>
</dbReference>
<comment type="caution">
    <text evidence="9">The sequence shown here is derived from an EMBL/GenBank/DDBJ whole genome shotgun (WGS) entry which is preliminary data.</text>
</comment>
<feature type="transmembrane region" description="Helical" evidence="8">
    <location>
        <begin position="354"/>
        <end position="371"/>
    </location>
</feature>
<keyword evidence="6 7" id="KW-0472">Membrane</keyword>
<evidence type="ECO:0000256" key="5">
    <source>
        <dbReference type="ARBA" id="ARBA00022989"/>
    </source>
</evidence>
<keyword evidence="10" id="KW-1185">Reference proteome</keyword>
<dbReference type="Proteomes" id="UP001652431">
    <property type="component" value="Unassembled WGS sequence"/>
</dbReference>
<dbReference type="PIRSF" id="PIRSF500217">
    <property type="entry name" value="AlgI"/>
    <property type="match status" value="1"/>
</dbReference>
<dbReference type="InterPro" id="IPR051085">
    <property type="entry name" value="MB_O-acyltransferase"/>
</dbReference>
<feature type="transmembrane region" description="Helical" evidence="8">
    <location>
        <begin position="110"/>
        <end position="132"/>
    </location>
</feature>
<evidence type="ECO:0000256" key="7">
    <source>
        <dbReference type="PIRNR" id="PIRNR016636"/>
    </source>
</evidence>
<feature type="transmembrane region" description="Helical" evidence="8">
    <location>
        <begin position="441"/>
        <end position="460"/>
    </location>
</feature>
<dbReference type="Pfam" id="PF03062">
    <property type="entry name" value="MBOAT"/>
    <property type="match status" value="1"/>
</dbReference>
<name>A0ABT2RIW1_9FIRM</name>
<protein>
    <submittedName>
        <fullName evidence="9">MBOAT family protein</fullName>
    </submittedName>
</protein>
<dbReference type="PANTHER" id="PTHR13285">
    <property type="entry name" value="ACYLTRANSFERASE"/>
    <property type="match status" value="1"/>
</dbReference>
<feature type="transmembrane region" description="Helical" evidence="8">
    <location>
        <begin position="51"/>
        <end position="67"/>
    </location>
</feature>
<evidence type="ECO:0000256" key="6">
    <source>
        <dbReference type="ARBA" id="ARBA00023136"/>
    </source>
</evidence>
<organism evidence="9 10">
    <name type="scientific">Dorea acetigenes</name>
    <dbReference type="NCBI Taxonomy" id="2981787"/>
    <lineage>
        <taxon>Bacteria</taxon>
        <taxon>Bacillati</taxon>
        <taxon>Bacillota</taxon>
        <taxon>Clostridia</taxon>
        <taxon>Lachnospirales</taxon>
        <taxon>Lachnospiraceae</taxon>
        <taxon>Dorea</taxon>
    </lineage>
</organism>